<feature type="compositionally biased region" description="Polar residues" evidence="1">
    <location>
        <begin position="65"/>
        <end position="79"/>
    </location>
</feature>
<evidence type="ECO:0000313" key="2">
    <source>
        <dbReference type="EMBL" id="MED6110714.1"/>
    </source>
</evidence>
<keyword evidence="3" id="KW-1185">Reference proteome</keyword>
<protein>
    <submittedName>
        <fullName evidence="2">Uncharacterized protein</fullName>
    </submittedName>
</protein>
<dbReference type="EMBL" id="JASCZI010000277">
    <property type="protein sequence ID" value="MED6110714.1"/>
    <property type="molecule type" value="Genomic_DNA"/>
</dbReference>
<name>A0ABU6QFR8_9FABA</name>
<feature type="region of interest" description="Disordered" evidence="1">
    <location>
        <begin position="1"/>
        <end position="113"/>
    </location>
</feature>
<feature type="compositionally biased region" description="Polar residues" evidence="1">
    <location>
        <begin position="17"/>
        <end position="29"/>
    </location>
</feature>
<accession>A0ABU6QFR8</accession>
<gene>
    <name evidence="2" type="ORF">PIB30_045423</name>
</gene>
<feature type="compositionally biased region" description="Polar residues" evidence="1">
    <location>
        <begin position="91"/>
        <end position="113"/>
    </location>
</feature>
<reference evidence="2 3" key="1">
    <citation type="journal article" date="2023" name="Plants (Basel)">
        <title>Bridging the Gap: Combining Genomics and Transcriptomics Approaches to Understand Stylosanthes scabra, an Orphan Legume from the Brazilian Caatinga.</title>
        <authorList>
            <person name="Ferreira-Neto J.R.C."/>
            <person name="da Silva M.D."/>
            <person name="Binneck E."/>
            <person name="de Melo N.F."/>
            <person name="da Silva R.H."/>
            <person name="de Melo A.L.T.M."/>
            <person name="Pandolfi V."/>
            <person name="Bustamante F.O."/>
            <person name="Brasileiro-Vidal A.C."/>
            <person name="Benko-Iseppon A.M."/>
        </authorList>
    </citation>
    <scope>NUCLEOTIDE SEQUENCE [LARGE SCALE GENOMIC DNA]</scope>
    <source>
        <tissue evidence="2">Leaves</tissue>
    </source>
</reference>
<comment type="caution">
    <text evidence="2">The sequence shown here is derived from an EMBL/GenBank/DDBJ whole genome shotgun (WGS) entry which is preliminary data.</text>
</comment>
<feature type="compositionally biased region" description="Basic residues" evidence="1">
    <location>
        <begin position="30"/>
        <end position="41"/>
    </location>
</feature>
<dbReference type="Proteomes" id="UP001341840">
    <property type="component" value="Unassembled WGS sequence"/>
</dbReference>
<evidence type="ECO:0000256" key="1">
    <source>
        <dbReference type="SAM" id="MobiDB-lite"/>
    </source>
</evidence>
<evidence type="ECO:0000313" key="3">
    <source>
        <dbReference type="Proteomes" id="UP001341840"/>
    </source>
</evidence>
<sequence>MSTRRGESRIPWASHLSFPTDSTVSSATSRLKRQLHIHRSPSRMLGSGGANEDAAEALPPPDFGTLSSDEQTTPTSPQTVHILEVPRSTVPHMSSISTPEGPTETSGNCFRQD</sequence>
<proteinExistence type="predicted"/>
<organism evidence="2 3">
    <name type="scientific">Stylosanthes scabra</name>
    <dbReference type="NCBI Taxonomy" id="79078"/>
    <lineage>
        <taxon>Eukaryota</taxon>
        <taxon>Viridiplantae</taxon>
        <taxon>Streptophyta</taxon>
        <taxon>Embryophyta</taxon>
        <taxon>Tracheophyta</taxon>
        <taxon>Spermatophyta</taxon>
        <taxon>Magnoliopsida</taxon>
        <taxon>eudicotyledons</taxon>
        <taxon>Gunneridae</taxon>
        <taxon>Pentapetalae</taxon>
        <taxon>rosids</taxon>
        <taxon>fabids</taxon>
        <taxon>Fabales</taxon>
        <taxon>Fabaceae</taxon>
        <taxon>Papilionoideae</taxon>
        <taxon>50 kb inversion clade</taxon>
        <taxon>dalbergioids sensu lato</taxon>
        <taxon>Dalbergieae</taxon>
        <taxon>Pterocarpus clade</taxon>
        <taxon>Stylosanthes</taxon>
    </lineage>
</organism>